<evidence type="ECO:0000313" key="3">
    <source>
        <dbReference type="Proteomes" id="UP000324767"/>
    </source>
</evidence>
<feature type="chain" id="PRO_5024318636" evidence="1">
    <location>
        <begin position="22"/>
        <end position="183"/>
    </location>
</feature>
<comment type="caution">
    <text evidence="2">The sequence shown here is derived from an EMBL/GenBank/DDBJ whole genome shotgun (WGS) entry which is preliminary data.</text>
</comment>
<name>A0A5M8PMP9_9LECA</name>
<evidence type="ECO:0000313" key="2">
    <source>
        <dbReference type="EMBL" id="KAA6410166.1"/>
    </source>
</evidence>
<dbReference type="AlphaFoldDB" id="A0A5M8PMP9"/>
<proteinExistence type="predicted"/>
<dbReference type="EMBL" id="VXIT01000009">
    <property type="protein sequence ID" value="KAA6410166.1"/>
    <property type="molecule type" value="Genomic_DNA"/>
</dbReference>
<keyword evidence="1" id="KW-0732">Signal</keyword>
<gene>
    <name evidence="2" type="ORF">FRX48_05587</name>
</gene>
<dbReference type="OrthoDB" id="5294920at2759"/>
<protein>
    <submittedName>
        <fullName evidence="2">Uncharacterized protein</fullName>
    </submittedName>
</protein>
<dbReference type="Proteomes" id="UP000324767">
    <property type="component" value="Unassembled WGS sequence"/>
</dbReference>
<organism evidence="2 3">
    <name type="scientific">Lasallia pustulata</name>
    <dbReference type="NCBI Taxonomy" id="136370"/>
    <lineage>
        <taxon>Eukaryota</taxon>
        <taxon>Fungi</taxon>
        <taxon>Dikarya</taxon>
        <taxon>Ascomycota</taxon>
        <taxon>Pezizomycotina</taxon>
        <taxon>Lecanoromycetes</taxon>
        <taxon>OSLEUM clade</taxon>
        <taxon>Umbilicariomycetidae</taxon>
        <taxon>Umbilicariales</taxon>
        <taxon>Umbilicariaceae</taxon>
        <taxon>Lasallia</taxon>
    </lineage>
</organism>
<reference evidence="2 3" key="1">
    <citation type="submission" date="2019-09" db="EMBL/GenBank/DDBJ databases">
        <title>The hologenome of the rock-dwelling lichen Lasallia pustulata.</title>
        <authorList>
            <person name="Greshake Tzovaras B."/>
            <person name="Segers F."/>
            <person name="Bicker A."/>
            <person name="Dal Grande F."/>
            <person name="Otte J."/>
            <person name="Hankeln T."/>
            <person name="Schmitt I."/>
            <person name="Ebersberger I."/>
        </authorList>
    </citation>
    <scope>NUCLEOTIDE SEQUENCE [LARGE SCALE GENOMIC DNA]</scope>
    <source>
        <strain evidence="2">A1-1</strain>
    </source>
</reference>
<feature type="signal peptide" evidence="1">
    <location>
        <begin position="1"/>
        <end position="21"/>
    </location>
</feature>
<sequence length="183" mass="19409">MRPFSLSVIVAISQLTAFSLGLPALDSSIVARSQLGTDASTFKAATYPDGRNLQFENLEARRAPEVTAVWVPNTQTHIVMTIGIPLAGMAVENLLANAIARVLNRMLQAGDSVIDHGMFNQIGANAVSLQVWNANNHQTTYGVLGAALSAVHQWMNQNGYVAMSFGIYDGNNLVGNGVVNGPG</sequence>
<accession>A0A5M8PMP9</accession>
<evidence type="ECO:0000256" key="1">
    <source>
        <dbReference type="SAM" id="SignalP"/>
    </source>
</evidence>